<protein>
    <submittedName>
        <fullName evidence="1">Uncharacterized protein</fullName>
    </submittedName>
</protein>
<sequence length="42" mass="4750">MASNARSVLRPSTSFSPFLQNQGRRCPLHMVFFPYVSTIFSA</sequence>
<dbReference type="STRING" id="411467.BACCAP_00433"/>
<evidence type="ECO:0000313" key="1">
    <source>
        <dbReference type="EMBL" id="EDN01768.1"/>
    </source>
</evidence>
<keyword evidence="2" id="KW-1185">Reference proteome</keyword>
<proteinExistence type="predicted"/>
<organism evidence="1 2">
    <name type="scientific">Pseudoflavonifractor capillosus ATCC 29799</name>
    <dbReference type="NCBI Taxonomy" id="411467"/>
    <lineage>
        <taxon>Bacteria</taxon>
        <taxon>Bacillati</taxon>
        <taxon>Bacillota</taxon>
        <taxon>Clostridia</taxon>
        <taxon>Eubacteriales</taxon>
        <taxon>Oscillospiraceae</taxon>
        <taxon>Pseudoflavonifractor</taxon>
    </lineage>
</organism>
<accession>A6NQG2</accession>
<evidence type="ECO:0000313" key="2">
    <source>
        <dbReference type="Proteomes" id="UP000003639"/>
    </source>
</evidence>
<reference evidence="1 2" key="1">
    <citation type="submission" date="2007-04" db="EMBL/GenBank/DDBJ databases">
        <authorList>
            <person name="Fulton L."/>
            <person name="Clifton S."/>
            <person name="Fulton B."/>
            <person name="Xu J."/>
            <person name="Minx P."/>
            <person name="Pepin K.H."/>
            <person name="Johnson M."/>
            <person name="Thiruvilangam P."/>
            <person name="Bhonagiri V."/>
            <person name="Nash W.E."/>
            <person name="Mardis E.R."/>
            <person name="Wilson R.K."/>
        </authorList>
    </citation>
    <scope>NUCLEOTIDE SEQUENCE [LARGE SCALE GENOMIC DNA]</scope>
    <source>
        <strain evidence="1 2">ATCC 29799</strain>
    </source>
</reference>
<dbReference type="EMBL" id="AAXG02000004">
    <property type="protein sequence ID" value="EDN01768.1"/>
    <property type="molecule type" value="Genomic_DNA"/>
</dbReference>
<comment type="caution">
    <text evidence="1">The sequence shown here is derived from an EMBL/GenBank/DDBJ whole genome shotgun (WGS) entry which is preliminary data.</text>
</comment>
<name>A6NQG2_9FIRM</name>
<dbReference type="AlphaFoldDB" id="A6NQG2"/>
<reference evidence="1 2" key="2">
    <citation type="submission" date="2007-06" db="EMBL/GenBank/DDBJ databases">
        <title>Draft genome sequence of Pseudoflavonifractor capillosus ATCC 29799.</title>
        <authorList>
            <person name="Sudarsanam P."/>
            <person name="Ley R."/>
            <person name="Guruge J."/>
            <person name="Turnbaugh P.J."/>
            <person name="Mahowald M."/>
            <person name="Liep D."/>
            <person name="Gordon J."/>
        </authorList>
    </citation>
    <scope>NUCLEOTIDE SEQUENCE [LARGE SCALE GENOMIC DNA]</scope>
    <source>
        <strain evidence="1 2">ATCC 29799</strain>
    </source>
</reference>
<dbReference type="Proteomes" id="UP000003639">
    <property type="component" value="Unassembled WGS sequence"/>
</dbReference>
<gene>
    <name evidence="1" type="ORF">BACCAP_00433</name>
</gene>